<protein>
    <submittedName>
        <fullName evidence="1">Uncharacterized protein</fullName>
    </submittedName>
</protein>
<name>A0ABY7EZE9_MYAAR</name>
<dbReference type="EMBL" id="CP111020">
    <property type="protein sequence ID" value="WAR15298.1"/>
    <property type="molecule type" value="Genomic_DNA"/>
</dbReference>
<proteinExistence type="predicted"/>
<dbReference type="Proteomes" id="UP001164746">
    <property type="component" value="Chromosome 9"/>
</dbReference>
<reference evidence="1" key="1">
    <citation type="submission" date="2022-11" db="EMBL/GenBank/DDBJ databases">
        <title>Centuries of genome instability and evolution in soft-shell clam transmissible cancer (bioRxiv).</title>
        <authorList>
            <person name="Hart S.F.M."/>
            <person name="Yonemitsu M.A."/>
            <person name="Giersch R.M."/>
            <person name="Beal B.F."/>
            <person name="Arriagada G."/>
            <person name="Davis B.W."/>
            <person name="Ostrander E.A."/>
            <person name="Goff S.P."/>
            <person name="Metzger M.J."/>
        </authorList>
    </citation>
    <scope>NUCLEOTIDE SEQUENCE</scope>
    <source>
        <strain evidence="1">MELC-2E11</strain>
        <tissue evidence="1">Siphon/mantle</tissue>
    </source>
</reference>
<keyword evidence="2" id="KW-1185">Reference proteome</keyword>
<gene>
    <name evidence="1" type="ORF">MAR_005403</name>
</gene>
<evidence type="ECO:0000313" key="1">
    <source>
        <dbReference type="EMBL" id="WAR15298.1"/>
    </source>
</evidence>
<sequence length="203" mass="21964">FQNANFCNLSGIPRQFCTGCGKIVDKEWSFCGCPKADQVQEAKKPGPVVNHLGAGPHFEKATHAWVPQRGESIFIIVSESAKCGLAGLFHPDPLHFVTARFAKCGLAGPMALQSRKSALSKQRVSTKSGAKRLRVAVTMSPATLKTLSLGNDVAGIYRTSLASLLRRGNSSSCCLHQSCKYDDTSKVSMFAHDHELGKRSEDQ</sequence>
<accession>A0ABY7EZE9</accession>
<evidence type="ECO:0000313" key="2">
    <source>
        <dbReference type="Proteomes" id="UP001164746"/>
    </source>
</evidence>
<organism evidence="1 2">
    <name type="scientific">Mya arenaria</name>
    <name type="common">Soft-shell clam</name>
    <dbReference type="NCBI Taxonomy" id="6604"/>
    <lineage>
        <taxon>Eukaryota</taxon>
        <taxon>Metazoa</taxon>
        <taxon>Spiralia</taxon>
        <taxon>Lophotrochozoa</taxon>
        <taxon>Mollusca</taxon>
        <taxon>Bivalvia</taxon>
        <taxon>Autobranchia</taxon>
        <taxon>Heteroconchia</taxon>
        <taxon>Euheterodonta</taxon>
        <taxon>Imparidentia</taxon>
        <taxon>Neoheterodontei</taxon>
        <taxon>Myida</taxon>
        <taxon>Myoidea</taxon>
        <taxon>Myidae</taxon>
        <taxon>Mya</taxon>
    </lineage>
</organism>
<feature type="non-terminal residue" evidence="1">
    <location>
        <position position="203"/>
    </location>
</feature>